<name>A0A433XQJ0_9BACL</name>
<proteinExistence type="predicted"/>
<dbReference type="AlphaFoldDB" id="A0A433XQJ0"/>
<comment type="caution">
    <text evidence="2">The sequence shown here is derived from an EMBL/GenBank/DDBJ whole genome shotgun (WGS) entry which is preliminary data.</text>
</comment>
<organism evidence="2 3">
    <name type="scientific">Paenibacillus zeisoli</name>
    <dbReference type="NCBI Taxonomy" id="2496267"/>
    <lineage>
        <taxon>Bacteria</taxon>
        <taxon>Bacillati</taxon>
        <taxon>Bacillota</taxon>
        <taxon>Bacilli</taxon>
        <taxon>Bacillales</taxon>
        <taxon>Paenibacillaceae</taxon>
        <taxon>Paenibacillus</taxon>
    </lineage>
</organism>
<evidence type="ECO:0000259" key="1">
    <source>
        <dbReference type="Pfam" id="PF24032"/>
    </source>
</evidence>
<keyword evidence="3" id="KW-1185">Reference proteome</keyword>
<evidence type="ECO:0000313" key="3">
    <source>
        <dbReference type="Proteomes" id="UP000272464"/>
    </source>
</evidence>
<sequence>MTSVGSEANYKVILQNKYDLTPLVESISLRDSLDQIAYQATISLIVHSSLPAIEPGQDIRVSGVPYGGKGLVYLLQPGVIWECESSGSPKRLTLTVYDKTIYLDRSEDEYLFPKGQSADERMKKYAQHWNIPLHKDMPNTKTKLGRAMYRAQSIYSMMTSDLRETAKLGGGLFHPRMTPSGLILHKLGSNAVVYKLDFNTEVGQSRSLEGAVTEVKVIGSSESGSEEVPSKVLARVKGQTDKLGTLLKIVQDDAVKTEAAAKILAKSKLAGIQHSLTVTSLDVNTIRAGDAVMVSGERLIVTSVSRELKNGGTMTLELAAMDDVRRRFYLE</sequence>
<dbReference type="EMBL" id="RZNX01000001">
    <property type="protein sequence ID" value="RUT36337.1"/>
    <property type="molecule type" value="Genomic_DNA"/>
</dbReference>
<gene>
    <name evidence="2" type="ORF">EJP77_04960</name>
</gene>
<dbReference type="RefSeq" id="WP_127198030.1">
    <property type="nucleotide sequence ID" value="NZ_RZNX01000001.1"/>
</dbReference>
<dbReference type="OrthoDB" id="2651947at2"/>
<dbReference type="InterPro" id="IPR056937">
    <property type="entry name" value="YqbQ/XkdQ"/>
</dbReference>
<reference evidence="2 3" key="1">
    <citation type="submission" date="2018-12" db="EMBL/GenBank/DDBJ databases">
        <authorList>
            <person name="Sun L."/>
            <person name="Chen Z."/>
        </authorList>
    </citation>
    <scope>NUCLEOTIDE SEQUENCE [LARGE SCALE GENOMIC DNA]</scope>
    <source>
        <strain evidence="2 3">3-5-3</strain>
    </source>
</reference>
<protein>
    <submittedName>
        <fullName evidence="2">Phage portal protein</fullName>
    </submittedName>
</protein>
<evidence type="ECO:0000313" key="2">
    <source>
        <dbReference type="EMBL" id="RUT36337.1"/>
    </source>
</evidence>
<dbReference type="Proteomes" id="UP000272464">
    <property type="component" value="Unassembled WGS sequence"/>
</dbReference>
<dbReference type="Pfam" id="PF24032">
    <property type="entry name" value="YQBQ"/>
    <property type="match status" value="1"/>
</dbReference>
<accession>A0A433XQJ0</accession>
<feature type="domain" description="YqbQ/XkdQ" evidence="1">
    <location>
        <begin position="29"/>
        <end position="318"/>
    </location>
</feature>